<dbReference type="RefSeq" id="WP_140996119.1">
    <property type="nucleotide sequence ID" value="NZ_VDCZ01000001.1"/>
</dbReference>
<organism evidence="2 3">
    <name type="scientific">Flavobacterium profundi</name>
    <dbReference type="NCBI Taxonomy" id="1774945"/>
    <lineage>
        <taxon>Bacteria</taxon>
        <taxon>Pseudomonadati</taxon>
        <taxon>Bacteroidota</taxon>
        <taxon>Flavobacteriia</taxon>
        <taxon>Flavobacteriales</taxon>
        <taxon>Flavobacteriaceae</taxon>
        <taxon>Flavobacterium</taxon>
    </lineage>
</organism>
<dbReference type="EMBL" id="WQLW01000001">
    <property type="protein sequence ID" value="MVO07704.1"/>
    <property type="molecule type" value="Genomic_DNA"/>
</dbReference>
<evidence type="ECO:0000313" key="2">
    <source>
        <dbReference type="EMBL" id="MVO07704.1"/>
    </source>
</evidence>
<comment type="caution">
    <text evidence="2">The sequence shown here is derived from an EMBL/GenBank/DDBJ whole genome shotgun (WGS) entry which is preliminary data.</text>
</comment>
<keyword evidence="1" id="KW-0812">Transmembrane</keyword>
<reference evidence="3" key="1">
    <citation type="submission" date="2019-05" db="EMBL/GenBank/DDBJ databases">
        <title>Flavobacterium profundi sp. nov., isolated from a deep-sea seamount.</title>
        <authorList>
            <person name="Zhang D.-C."/>
        </authorList>
    </citation>
    <scope>NUCLEOTIDE SEQUENCE [LARGE SCALE GENOMIC DNA]</scope>
    <source>
        <strain evidence="3">TP390</strain>
    </source>
</reference>
<accession>A0A6I4IDM5</accession>
<evidence type="ECO:0000313" key="3">
    <source>
        <dbReference type="Proteomes" id="UP000431264"/>
    </source>
</evidence>
<keyword evidence="1" id="KW-1133">Transmembrane helix</keyword>
<keyword evidence="1" id="KW-0472">Membrane</keyword>
<dbReference type="AlphaFoldDB" id="A0A6I4IDM5"/>
<keyword evidence="3" id="KW-1185">Reference proteome</keyword>
<proteinExistence type="predicted"/>
<evidence type="ECO:0008006" key="4">
    <source>
        <dbReference type="Google" id="ProtNLM"/>
    </source>
</evidence>
<dbReference type="SUPFAM" id="SSF53756">
    <property type="entry name" value="UDP-Glycosyltransferase/glycogen phosphorylase"/>
    <property type="match status" value="1"/>
</dbReference>
<evidence type="ECO:0000256" key="1">
    <source>
        <dbReference type="SAM" id="Phobius"/>
    </source>
</evidence>
<sequence>MNKPKILIVTTSVFTDRMLQYSTFLERLKQEFEVEIWAKSFISNPEDWKMDDILVKSFPKVNPLPHWTSYIRRVNEYAWMNRLDAKSIKINIKYKVKKTFLIKFLLLLGYLFSLLGLHKLLENLVFKLVSVNNRNKKINQDLKQSLPDYLLVFNPFWVEEPIVALEAKKNNIPIISIIPSWDNVTTKSRMVYKSDYYGLWSSVRIKELFTYYPYTKKAKTFVFGTPQYDIFSNAHFLQKKEVFLDQYHLNDSLPILLYTLGSPLFITTEIDVCLQFCKLALQEGILEKYQILIRPHPIKDFSEYIPKFKHIDTRIKIQSEVQTSKTEKNRFMNKAMLENWVSTFYYSDIVIATSSTTLLDASMFNKPHINITENLTEDKQYDDFLKDVSYKFIHLKNLNDQKLLNNITNWEMFFNQLHQYINDKNSIQNKSKEIVIALAEQKNEGKYGAFFANQLIKIVKNNA</sequence>
<dbReference type="OrthoDB" id="913551at2"/>
<name>A0A6I4IDM5_9FLAO</name>
<dbReference type="Proteomes" id="UP000431264">
    <property type="component" value="Unassembled WGS sequence"/>
</dbReference>
<gene>
    <name evidence="2" type="ORF">GOQ30_00835</name>
</gene>
<protein>
    <recommendedName>
        <fullName evidence="4">CDP-Glycerol:Poly(Glycerophosphate) glycerophosphotransferase</fullName>
    </recommendedName>
</protein>
<feature type="transmembrane region" description="Helical" evidence="1">
    <location>
        <begin position="100"/>
        <end position="121"/>
    </location>
</feature>